<protein>
    <recommendedName>
        <fullName evidence="5">Tyr recombinase domain-containing protein</fullName>
    </recommendedName>
</protein>
<evidence type="ECO:0000256" key="4">
    <source>
        <dbReference type="ARBA" id="ARBA00023172"/>
    </source>
</evidence>
<name>A0ABQ6H803_9GAMM</name>
<dbReference type="Gene3D" id="1.10.150.130">
    <property type="match status" value="1"/>
</dbReference>
<evidence type="ECO:0000256" key="2">
    <source>
        <dbReference type="ARBA" id="ARBA00022908"/>
    </source>
</evidence>
<organism evidence="6 7">
    <name type="scientific">Thalassotalea loyana</name>
    <dbReference type="NCBI Taxonomy" id="280483"/>
    <lineage>
        <taxon>Bacteria</taxon>
        <taxon>Pseudomonadati</taxon>
        <taxon>Pseudomonadota</taxon>
        <taxon>Gammaproteobacteria</taxon>
        <taxon>Alteromonadales</taxon>
        <taxon>Colwelliaceae</taxon>
        <taxon>Thalassotalea</taxon>
    </lineage>
</organism>
<dbReference type="EMBL" id="BSSV01000001">
    <property type="protein sequence ID" value="GLX84104.1"/>
    <property type="molecule type" value="Genomic_DNA"/>
</dbReference>
<sequence>MTVSIKYSEFNLGSQAHFNSDDKSELREVKYAEDIIDPQFPLLFCESRIKECLEMNLFLIHRRLGIYSTKPNSKVKNQSPAFSKAYYSTLSGEHLSHKSMEPIAKDLQAFLIWLVQNNRVYEEVIAAPLPSDSVEEQVASLPIWQYQKHLTKLVKAGKLRYKTAKRRLDTVKHFYLWSYKRSVISSLPFSMEFKKIKVPKKDGDFDLFGLPTGYQQGKGVMNWVSNLGIPKSVIPKDSAPRELQPYSPEELVSLISTDFSKKPTYNLFLKCAYQGGFRSFEVVAINHADIKDPKEDDYSKFYYVNIIRKGHKPSKILISPNLMEQLYKYTLTKTWRKRRIKFETKYGMTEPLPLFINRKGERMREEAASGSIGHIRLEQEDKGLPKLERDYHDLRATYGTYLAASMIINGESEERVKAVLMKVFSHEDFTTSELYLDLAKTMLDENEHGAMHMWVKDMYSRVDELMDALPDEAKQEEV</sequence>
<dbReference type="Proteomes" id="UP001157134">
    <property type="component" value="Unassembled WGS sequence"/>
</dbReference>
<keyword evidence="7" id="KW-1185">Reference proteome</keyword>
<dbReference type="RefSeq" id="WP_284295651.1">
    <property type="nucleotide sequence ID" value="NZ_BSSV01000001.1"/>
</dbReference>
<keyword evidence="4" id="KW-0233">DNA recombination</keyword>
<dbReference type="SUPFAM" id="SSF56349">
    <property type="entry name" value="DNA breaking-rejoining enzymes"/>
    <property type="match status" value="1"/>
</dbReference>
<evidence type="ECO:0000259" key="5">
    <source>
        <dbReference type="PROSITE" id="PS51898"/>
    </source>
</evidence>
<keyword evidence="3" id="KW-0238">DNA-binding</keyword>
<dbReference type="Gene3D" id="1.10.443.10">
    <property type="entry name" value="Intergrase catalytic core"/>
    <property type="match status" value="1"/>
</dbReference>
<dbReference type="PANTHER" id="PTHR30349:SF81">
    <property type="entry name" value="TYROSINE RECOMBINASE XERC"/>
    <property type="match status" value="1"/>
</dbReference>
<evidence type="ECO:0000313" key="6">
    <source>
        <dbReference type="EMBL" id="GLX84104.1"/>
    </source>
</evidence>
<dbReference type="InterPro" id="IPR002104">
    <property type="entry name" value="Integrase_catalytic"/>
</dbReference>
<dbReference type="CDD" id="cd00397">
    <property type="entry name" value="DNA_BRE_C"/>
    <property type="match status" value="1"/>
</dbReference>
<dbReference type="InterPro" id="IPR010998">
    <property type="entry name" value="Integrase_recombinase_N"/>
</dbReference>
<dbReference type="PROSITE" id="PS51898">
    <property type="entry name" value="TYR_RECOMBINASE"/>
    <property type="match status" value="1"/>
</dbReference>
<feature type="domain" description="Tyr recombinase" evidence="5">
    <location>
        <begin position="241"/>
        <end position="448"/>
    </location>
</feature>
<dbReference type="InterPro" id="IPR011010">
    <property type="entry name" value="DNA_brk_join_enz"/>
</dbReference>
<reference evidence="6 7" key="1">
    <citation type="submission" date="2023-03" db="EMBL/GenBank/DDBJ databases">
        <title>Thalassotalea loyana LMG 22536T draft genome sequence.</title>
        <authorList>
            <person name="Sawabe T."/>
        </authorList>
    </citation>
    <scope>NUCLEOTIDE SEQUENCE [LARGE SCALE GENOMIC DNA]</scope>
    <source>
        <strain evidence="6 7">LMG 22536</strain>
    </source>
</reference>
<gene>
    <name evidence="6" type="ORF">tloyanaT_03560</name>
</gene>
<dbReference type="InterPro" id="IPR013762">
    <property type="entry name" value="Integrase-like_cat_sf"/>
</dbReference>
<dbReference type="PANTHER" id="PTHR30349">
    <property type="entry name" value="PHAGE INTEGRASE-RELATED"/>
    <property type="match status" value="1"/>
</dbReference>
<evidence type="ECO:0000256" key="3">
    <source>
        <dbReference type="ARBA" id="ARBA00023125"/>
    </source>
</evidence>
<evidence type="ECO:0000313" key="7">
    <source>
        <dbReference type="Proteomes" id="UP001157134"/>
    </source>
</evidence>
<evidence type="ECO:0000256" key="1">
    <source>
        <dbReference type="ARBA" id="ARBA00022829"/>
    </source>
</evidence>
<keyword evidence="2" id="KW-0229">DNA integration</keyword>
<proteinExistence type="predicted"/>
<dbReference type="InterPro" id="IPR050090">
    <property type="entry name" value="Tyrosine_recombinase_XerCD"/>
</dbReference>
<comment type="caution">
    <text evidence="6">The sequence shown here is derived from an EMBL/GenBank/DDBJ whole genome shotgun (WGS) entry which is preliminary data.</text>
</comment>
<accession>A0ABQ6H803</accession>
<keyword evidence="1" id="KW-0159">Chromosome partition</keyword>